<evidence type="ECO:0008006" key="3">
    <source>
        <dbReference type="Google" id="ProtNLM"/>
    </source>
</evidence>
<evidence type="ECO:0000313" key="2">
    <source>
        <dbReference type="Proteomes" id="UP000570361"/>
    </source>
</evidence>
<organism evidence="1 2">
    <name type="scientific">Paenibacillus phyllosphaerae</name>
    <dbReference type="NCBI Taxonomy" id="274593"/>
    <lineage>
        <taxon>Bacteria</taxon>
        <taxon>Bacillati</taxon>
        <taxon>Bacillota</taxon>
        <taxon>Bacilli</taxon>
        <taxon>Bacillales</taxon>
        <taxon>Paenibacillaceae</taxon>
        <taxon>Paenibacillus</taxon>
    </lineage>
</organism>
<dbReference type="AlphaFoldDB" id="A0A7W5B4D3"/>
<dbReference type="EMBL" id="JACHXK010000024">
    <property type="protein sequence ID" value="MBB3113934.1"/>
    <property type="molecule type" value="Genomic_DNA"/>
</dbReference>
<gene>
    <name evidence="1" type="ORF">FHS18_006050</name>
</gene>
<accession>A0A7W5B4D3</accession>
<keyword evidence="2" id="KW-1185">Reference proteome</keyword>
<reference evidence="1 2" key="1">
    <citation type="submission" date="2020-08" db="EMBL/GenBank/DDBJ databases">
        <title>Genomic Encyclopedia of Type Strains, Phase III (KMG-III): the genomes of soil and plant-associated and newly described type strains.</title>
        <authorList>
            <person name="Whitman W."/>
        </authorList>
    </citation>
    <scope>NUCLEOTIDE SEQUENCE [LARGE SCALE GENOMIC DNA]</scope>
    <source>
        <strain evidence="1 2">CECT 5862</strain>
    </source>
</reference>
<dbReference type="InterPro" id="IPR011200">
    <property type="entry name" value="UCP012608"/>
</dbReference>
<comment type="caution">
    <text evidence="1">The sequence shown here is derived from an EMBL/GenBank/DDBJ whole genome shotgun (WGS) entry which is preliminary data.</text>
</comment>
<sequence length="210" mass="23763">MLYEQLARGIANDAFLLELAAHARPGQPAPNLLLGAVHYLLLKGTDHALARYYASIVTEPESPSGAMKWFRTFCQQYRAELMAILATKRVQTNEVQRCAYLYPSFCHIYRLARKPLALIEIGTSAGLQLLWDQYGYSYPTGHLYGNQQASLVLTSTIKGDQRPFLLEQSPPVTVRIGIDLQLSKETEYRFSRGLSQVSLLTQPFVFFIRM</sequence>
<name>A0A7W5B4D3_9BACL</name>
<proteinExistence type="predicted"/>
<evidence type="ECO:0000313" key="1">
    <source>
        <dbReference type="EMBL" id="MBB3113934.1"/>
    </source>
</evidence>
<dbReference type="Pfam" id="PF10094">
    <property type="entry name" value="DUF2332"/>
    <property type="match status" value="1"/>
</dbReference>
<dbReference type="Proteomes" id="UP000570361">
    <property type="component" value="Unassembled WGS sequence"/>
</dbReference>
<protein>
    <recommendedName>
        <fullName evidence="3">DUF2332 domain-containing protein</fullName>
    </recommendedName>
</protein>